<evidence type="ECO:0000313" key="3">
    <source>
        <dbReference type="Proteomes" id="UP000758603"/>
    </source>
</evidence>
<comment type="caution">
    <text evidence="2">The sequence shown here is derived from an EMBL/GenBank/DDBJ whole genome shotgun (WGS) entry which is preliminary data.</text>
</comment>
<sequence>MSQSGDAEGGEDPSPGGRITSLGLPSSSNQGDSNGIALQVARLKRLPPESPQRLFACPFFKHDPSNCRVMSCISTGWPSIHRLEDHIFRNHRLPEHFCLLCYESMQNADQLKEHLRGRIPCELKDSVGIHYLNNAQMREIKERSEGPRQSEDQKWKDMYLIAFPDVDQSCTPSPSPAFNPDYFDEKVSFVEWISDVGDALKKKAPIEQYFTGPLGSSIPQHEEKELETMPKENKVNVSSASKEQGTLETSSLLELCLSAFGAFDRTFEPDGVDSDQIDGAADMRSEVAKVKARRNVMSFFLIQFLFRTVRYRGNQLGLLQGPVSDSGYGTASLLSERCFHHEIIARQSTKSVLDVPIAGAYSNQKNAMVDDVNETDFNDMETVYTDISGVDDTTTESYSARLAQDLFKRIKAETLPSPVIDALTTALPRLLKSFALNLGYESSAQMHRDAMVFIHRNRYAIAESFRSMARVSDPEEDVRPKVHESSTEIMDRWLNNSDEAEYEDIVTSIQDYEDTPIDEEMTQYSQFIFGEHSYEWLVSRLRRELLFSRADPDAMMEIGETINRSIPRANHVSRRKPPQGANVIFAVDWDILRFLREQEYEEPNAEAIANAITLTGSCVDAQALSCSEYLSQTWPLTGSYILLLIQKLLRSPDGESQVVVETPSKLLLTASIDVPRVIVGLSGLPDFAAEVGEQLAWLSAALRPSPGDPSGVYCTPYVDSIVPRFDKAMIFDCNIKCRFEAIGETSSMTNGQCWHHMFKQLVIARGFPIPRRLKTSTGLELPLNMMAALTRSRYINTFNSKVFIKGFSTMLVPTKRSDDTLLWHLLYNEDPHTHISYLSCNIEHADVKLTDVEKCRHVLGWCVDAVCNTGTLAADYSIGKSNLPYVHAGCALEKVELSAGQFVTGTACFTLGNREKPVHISRFGYFTKLQWISSKYFLFWDEEQKRGWLANGASTLLHLLRASLVHSKRKFRSAFLIGPHDLLDAENPTLPGSAIEVLINPKNRELKLYVEKSNVFDEETIEGSTPSVVSKRHTTYYRMEDRVDHIYNCLEKLIEHQIDVERRSGLQFNLLPRRQLEGWDFKDLVADGDPFLPRVATLKTIGKGWVDFKRSINAVTLFGCNFGELIQPKQAALNCLHWNSLPCEKYYLAACTADLIEIMETRGNLHSNPRRLCRDVIWHMKQSAFGQCPCGGIDRPTHHDPVQALFPLKFMLGLRKKVQVRLEDRGAVVFGHSRNLHWHWKDTGDPVKGDPAADVEDSGDSFNDSGLGSSLSPSTTPLDTQESRATSSLSGSDETQASAPLSRATLLAPSCAPTSLRDRLLTGSKRHFQEAASSAKKRMKP</sequence>
<gene>
    <name evidence="2" type="ORF">BKA67DRAFT_661569</name>
</gene>
<feature type="region of interest" description="Disordered" evidence="1">
    <location>
        <begin position="1"/>
        <end position="34"/>
    </location>
</feature>
<dbReference type="Proteomes" id="UP000758603">
    <property type="component" value="Unassembled WGS sequence"/>
</dbReference>
<reference evidence="2" key="1">
    <citation type="journal article" date="2021" name="Nat. Commun.">
        <title>Genetic determinants of endophytism in the Arabidopsis root mycobiome.</title>
        <authorList>
            <person name="Mesny F."/>
            <person name="Miyauchi S."/>
            <person name="Thiergart T."/>
            <person name="Pickel B."/>
            <person name="Atanasova L."/>
            <person name="Karlsson M."/>
            <person name="Huettel B."/>
            <person name="Barry K.W."/>
            <person name="Haridas S."/>
            <person name="Chen C."/>
            <person name="Bauer D."/>
            <person name="Andreopoulos W."/>
            <person name="Pangilinan J."/>
            <person name="LaButti K."/>
            <person name="Riley R."/>
            <person name="Lipzen A."/>
            <person name="Clum A."/>
            <person name="Drula E."/>
            <person name="Henrissat B."/>
            <person name="Kohler A."/>
            <person name="Grigoriev I.V."/>
            <person name="Martin F.M."/>
            <person name="Hacquard S."/>
        </authorList>
    </citation>
    <scope>NUCLEOTIDE SEQUENCE</scope>
    <source>
        <strain evidence="2">MPI-SDFR-AT-0073</strain>
    </source>
</reference>
<name>A0A9P8ZTL8_9PEZI</name>
<feature type="compositionally biased region" description="Low complexity" evidence="1">
    <location>
        <begin position="1264"/>
        <end position="1280"/>
    </location>
</feature>
<dbReference type="OrthoDB" id="1577640at2759"/>
<protein>
    <recommendedName>
        <fullName evidence="4">C2H2-type domain-containing protein</fullName>
    </recommendedName>
</protein>
<dbReference type="GeneID" id="70136726"/>
<evidence type="ECO:0008006" key="4">
    <source>
        <dbReference type="Google" id="ProtNLM"/>
    </source>
</evidence>
<dbReference type="EMBL" id="JAGPXC010000007">
    <property type="protein sequence ID" value="KAH6648607.1"/>
    <property type="molecule type" value="Genomic_DNA"/>
</dbReference>
<keyword evidence="3" id="KW-1185">Reference proteome</keyword>
<organism evidence="2 3">
    <name type="scientific">Truncatella angustata</name>
    <dbReference type="NCBI Taxonomy" id="152316"/>
    <lineage>
        <taxon>Eukaryota</taxon>
        <taxon>Fungi</taxon>
        <taxon>Dikarya</taxon>
        <taxon>Ascomycota</taxon>
        <taxon>Pezizomycotina</taxon>
        <taxon>Sordariomycetes</taxon>
        <taxon>Xylariomycetidae</taxon>
        <taxon>Amphisphaeriales</taxon>
        <taxon>Sporocadaceae</taxon>
        <taxon>Truncatella</taxon>
    </lineage>
</organism>
<feature type="compositionally biased region" description="Polar residues" evidence="1">
    <location>
        <begin position="23"/>
        <end position="33"/>
    </location>
</feature>
<evidence type="ECO:0000313" key="2">
    <source>
        <dbReference type="EMBL" id="KAH6648607.1"/>
    </source>
</evidence>
<dbReference type="PANTHER" id="PTHR38166:SF1">
    <property type="entry name" value="C2H2-TYPE DOMAIN-CONTAINING PROTEIN"/>
    <property type="match status" value="1"/>
</dbReference>
<proteinExistence type="predicted"/>
<accession>A0A9P8ZTL8</accession>
<dbReference type="RefSeq" id="XP_045955114.1">
    <property type="nucleotide sequence ID" value="XM_046107835.1"/>
</dbReference>
<evidence type="ECO:0000256" key="1">
    <source>
        <dbReference type="SAM" id="MobiDB-lite"/>
    </source>
</evidence>
<feature type="region of interest" description="Disordered" evidence="1">
    <location>
        <begin position="1240"/>
        <end position="1341"/>
    </location>
</feature>
<dbReference type="PANTHER" id="PTHR38166">
    <property type="entry name" value="C2H2-TYPE DOMAIN-CONTAINING PROTEIN-RELATED"/>
    <property type="match status" value="1"/>
</dbReference>
<feature type="compositionally biased region" description="Polar residues" evidence="1">
    <location>
        <begin position="1283"/>
        <end position="1299"/>
    </location>
</feature>